<reference evidence="4 5" key="1">
    <citation type="submission" date="2016-10" db="EMBL/GenBank/DDBJ databases">
        <authorList>
            <person name="de Groot N.N."/>
        </authorList>
    </citation>
    <scope>NUCLEOTIDE SEQUENCE [LARGE SCALE GENOMIC DNA]</scope>
    <source>
        <strain evidence="4 5">AR40</strain>
    </source>
</reference>
<dbReference type="Pfam" id="PF02195">
    <property type="entry name" value="ParB_N"/>
    <property type="match status" value="1"/>
</dbReference>
<dbReference type="GO" id="GO:0007059">
    <property type="term" value="P:chromosome segregation"/>
    <property type="evidence" value="ECO:0007669"/>
    <property type="project" value="TreeGrafter"/>
</dbReference>
<dbReference type="GO" id="GO:0005694">
    <property type="term" value="C:chromosome"/>
    <property type="evidence" value="ECO:0007669"/>
    <property type="project" value="TreeGrafter"/>
</dbReference>
<dbReference type="InterPro" id="IPR050336">
    <property type="entry name" value="Chromosome_partition/occlusion"/>
</dbReference>
<dbReference type="GO" id="GO:0003677">
    <property type="term" value="F:DNA binding"/>
    <property type="evidence" value="ECO:0007669"/>
    <property type="project" value="InterPro"/>
</dbReference>
<dbReference type="SUPFAM" id="SSF109709">
    <property type="entry name" value="KorB DNA-binding domain-like"/>
    <property type="match status" value="1"/>
</dbReference>
<dbReference type="Gene3D" id="3.90.1530.30">
    <property type="match status" value="1"/>
</dbReference>
<dbReference type="Proteomes" id="UP000182584">
    <property type="component" value="Unassembled WGS sequence"/>
</dbReference>
<dbReference type="CDD" id="cd16407">
    <property type="entry name" value="ParB_N_like"/>
    <property type="match status" value="1"/>
</dbReference>
<protein>
    <submittedName>
        <fullName evidence="4">Chromosome partitioning protein, ParB family</fullName>
    </submittedName>
</protein>
<gene>
    <name evidence="4" type="ORF">SAMN04487884_12340</name>
</gene>
<evidence type="ECO:0000256" key="2">
    <source>
        <dbReference type="SAM" id="MobiDB-lite"/>
    </source>
</evidence>
<proteinExistence type="inferred from homology"/>
<dbReference type="PANTHER" id="PTHR33375">
    <property type="entry name" value="CHROMOSOME-PARTITIONING PROTEIN PARB-RELATED"/>
    <property type="match status" value="1"/>
</dbReference>
<dbReference type="RefSeq" id="WP_022775075.1">
    <property type="nucleotide sequence ID" value="NZ_FOGJ01000023.1"/>
</dbReference>
<feature type="domain" description="ParB-like N-terminal" evidence="3">
    <location>
        <begin position="40"/>
        <end position="129"/>
    </location>
</feature>
<organism evidence="4 5">
    <name type="scientific">Butyrivibrio fibrisolvens</name>
    <dbReference type="NCBI Taxonomy" id="831"/>
    <lineage>
        <taxon>Bacteria</taxon>
        <taxon>Bacillati</taxon>
        <taxon>Bacillota</taxon>
        <taxon>Clostridia</taxon>
        <taxon>Lachnospirales</taxon>
        <taxon>Lachnospiraceae</taxon>
        <taxon>Butyrivibrio</taxon>
    </lineage>
</organism>
<name>A0A1H9VHV5_BUTFI</name>
<sequence>MAKKGLKRQTTESFTDLQNDVLGQYVASGAIDAKDINAVQDIAVDKFIEFKDHPFYVIDNEEMEELVASIKDNGVLVPVIARPRDGKFELIAGHRRCHAAKKAGIEKIPAIVKDYSDDEATLAMVDSNIQRENILPSEKAFAYRMKKETLSHQGRKAADPDEVGTDTRDKISDTDSGATVDRYIRLTYLNKDLLKLVDEKKLSLLSGVSISYMTKNQQKIVKKTMDDESLSPSAPQAEQMLKLAKAIKDDTKFELEILKLLRKKQAKRSYKMTSKEVSRYFPDDFDDEKIKSTIEELLTKWSKEKGYYKK</sequence>
<dbReference type="SMART" id="SM00470">
    <property type="entry name" value="ParB"/>
    <property type="match status" value="1"/>
</dbReference>
<dbReference type="InterPro" id="IPR003115">
    <property type="entry name" value="ParB_N"/>
</dbReference>
<accession>A0A1H9VHV5</accession>
<evidence type="ECO:0000313" key="4">
    <source>
        <dbReference type="EMBL" id="SES21121.1"/>
    </source>
</evidence>
<evidence type="ECO:0000313" key="5">
    <source>
        <dbReference type="Proteomes" id="UP000182584"/>
    </source>
</evidence>
<dbReference type="SUPFAM" id="SSF110849">
    <property type="entry name" value="ParB/Sulfiredoxin"/>
    <property type="match status" value="1"/>
</dbReference>
<dbReference type="InterPro" id="IPR036086">
    <property type="entry name" value="ParB/Sulfiredoxin_sf"/>
</dbReference>
<dbReference type="EMBL" id="FOGJ01000023">
    <property type="protein sequence ID" value="SES21121.1"/>
    <property type="molecule type" value="Genomic_DNA"/>
</dbReference>
<dbReference type="NCBIfam" id="TIGR00180">
    <property type="entry name" value="parB_part"/>
    <property type="match status" value="1"/>
</dbReference>
<evidence type="ECO:0000259" key="3">
    <source>
        <dbReference type="SMART" id="SM00470"/>
    </source>
</evidence>
<dbReference type="AlphaFoldDB" id="A0A1H9VHV5"/>
<evidence type="ECO:0000256" key="1">
    <source>
        <dbReference type="ARBA" id="ARBA00006295"/>
    </source>
</evidence>
<dbReference type="PANTHER" id="PTHR33375:SF1">
    <property type="entry name" value="CHROMOSOME-PARTITIONING PROTEIN PARB-RELATED"/>
    <property type="match status" value="1"/>
</dbReference>
<comment type="similarity">
    <text evidence="1">Belongs to the ParB family.</text>
</comment>
<feature type="region of interest" description="Disordered" evidence="2">
    <location>
        <begin position="151"/>
        <end position="174"/>
    </location>
</feature>
<dbReference type="Gene3D" id="1.10.10.2830">
    <property type="match status" value="1"/>
</dbReference>
<dbReference type="InterPro" id="IPR004437">
    <property type="entry name" value="ParB/RepB/Spo0J"/>
</dbReference>